<dbReference type="Pfam" id="PF00476">
    <property type="entry name" value="DNA_pol_A"/>
    <property type="match status" value="2"/>
</dbReference>
<dbReference type="SUPFAM" id="SSF56672">
    <property type="entry name" value="DNA/RNA polymerases"/>
    <property type="match status" value="1"/>
</dbReference>
<dbReference type="Gene3D" id="1.10.150.20">
    <property type="entry name" value="5' to 3' exonuclease, C-terminal subdomain"/>
    <property type="match status" value="1"/>
</dbReference>
<dbReference type="Gene3D" id="3.30.70.370">
    <property type="match status" value="1"/>
</dbReference>
<dbReference type="GO" id="GO:0003887">
    <property type="term" value="F:DNA-directed DNA polymerase activity"/>
    <property type="evidence" value="ECO:0007669"/>
    <property type="project" value="InterPro"/>
</dbReference>
<dbReference type="PANTHER" id="PTHR10133">
    <property type="entry name" value="DNA POLYMERASE I"/>
    <property type="match status" value="1"/>
</dbReference>
<dbReference type="EMBL" id="LAZR01039755">
    <property type="protein sequence ID" value="KKL16210.1"/>
    <property type="molecule type" value="Genomic_DNA"/>
</dbReference>
<sequence length="420" mass="48513">GRWVNPNSPKDCQVYFYVEKKIPPYTKWNPKTKNSTITCDDKALQRIFRGTSARKGLFEAKLMQNYRTLNKLKGTYLEIVFDKDDRMRCQYKPRGTKFARISSAKTVFGTGMNMQNLPEAFLGFLVADPGMIFIELDLRQAEWVVVAYDSGDASMINAIESGLDVHSYTASQMFGIPIEIIQFEDKILGHTNDPEEVAKKRPLIRELDPYRDNWMPRSMSMRQCGKKSDHGLNYDERKKTFALTNEITEKEAQVVIDFYHRIYPGVKRWYEQIQTKLGTDRVLTNCFGRKCRFLDRWNDDLFKAAYSYNPQSTVGEIVNRGMVDIYNTTDSILDNWEILRQVHDSINFQCPDTNPPEMARGVLKSAAYLSPLLSTNGREFTIAVDCKIGYSLDSMEEIEITDEKTLTESIRKKISELKET</sequence>
<dbReference type="InterPro" id="IPR001098">
    <property type="entry name" value="DNA-dir_DNA_pol_A_palm_dom"/>
</dbReference>
<dbReference type="InterPro" id="IPR043502">
    <property type="entry name" value="DNA/RNA_pol_sf"/>
</dbReference>
<dbReference type="Gene3D" id="1.20.1060.10">
    <property type="entry name" value="Taq DNA Polymerase, Chain T, domain 4"/>
    <property type="match status" value="1"/>
</dbReference>
<protein>
    <recommendedName>
        <fullName evidence="2">DNA-directed DNA polymerase family A palm domain-containing protein</fullName>
    </recommendedName>
</protein>
<comment type="caution">
    <text evidence="3">The sequence shown here is derived from an EMBL/GenBank/DDBJ whole genome shotgun (WGS) entry which is preliminary data.</text>
</comment>
<dbReference type="AlphaFoldDB" id="A0A0F9B3L0"/>
<feature type="non-terminal residue" evidence="3">
    <location>
        <position position="1"/>
    </location>
</feature>
<dbReference type="PRINTS" id="PR00868">
    <property type="entry name" value="DNAPOLI"/>
</dbReference>
<accession>A0A0F9B3L0</accession>
<evidence type="ECO:0000259" key="2">
    <source>
        <dbReference type="SMART" id="SM00482"/>
    </source>
</evidence>
<dbReference type="SMART" id="SM00482">
    <property type="entry name" value="POLAc"/>
    <property type="match status" value="1"/>
</dbReference>
<feature type="domain" description="DNA-directed DNA polymerase family A palm" evidence="2">
    <location>
        <begin position="123"/>
        <end position="354"/>
    </location>
</feature>
<proteinExistence type="predicted"/>
<evidence type="ECO:0000313" key="3">
    <source>
        <dbReference type="EMBL" id="KKL16210.1"/>
    </source>
</evidence>
<reference evidence="3" key="1">
    <citation type="journal article" date="2015" name="Nature">
        <title>Complex archaea that bridge the gap between prokaryotes and eukaryotes.</title>
        <authorList>
            <person name="Spang A."/>
            <person name="Saw J.H."/>
            <person name="Jorgensen S.L."/>
            <person name="Zaremba-Niedzwiedzka K."/>
            <person name="Martijn J."/>
            <person name="Lind A.E."/>
            <person name="van Eijk R."/>
            <person name="Schleper C."/>
            <person name="Guy L."/>
            <person name="Ettema T.J."/>
        </authorList>
    </citation>
    <scope>NUCLEOTIDE SEQUENCE</scope>
</reference>
<dbReference type="PANTHER" id="PTHR10133:SF27">
    <property type="entry name" value="DNA POLYMERASE NU"/>
    <property type="match status" value="1"/>
</dbReference>
<dbReference type="GO" id="GO:0003677">
    <property type="term" value="F:DNA binding"/>
    <property type="evidence" value="ECO:0007669"/>
    <property type="project" value="InterPro"/>
</dbReference>
<dbReference type="GO" id="GO:0006302">
    <property type="term" value="P:double-strand break repair"/>
    <property type="evidence" value="ECO:0007669"/>
    <property type="project" value="TreeGrafter"/>
</dbReference>
<keyword evidence="1" id="KW-0235">DNA replication</keyword>
<name>A0A0F9B3L0_9ZZZZ</name>
<gene>
    <name evidence="3" type="ORF">LCGC14_2497880</name>
</gene>
<dbReference type="InterPro" id="IPR002298">
    <property type="entry name" value="DNA_polymerase_A"/>
</dbReference>
<dbReference type="GO" id="GO:0006261">
    <property type="term" value="P:DNA-templated DNA replication"/>
    <property type="evidence" value="ECO:0007669"/>
    <property type="project" value="InterPro"/>
</dbReference>
<evidence type="ECO:0000256" key="1">
    <source>
        <dbReference type="ARBA" id="ARBA00022705"/>
    </source>
</evidence>
<organism evidence="3">
    <name type="scientific">marine sediment metagenome</name>
    <dbReference type="NCBI Taxonomy" id="412755"/>
    <lineage>
        <taxon>unclassified sequences</taxon>
        <taxon>metagenomes</taxon>
        <taxon>ecological metagenomes</taxon>
    </lineage>
</organism>